<dbReference type="KEGG" id="moc:BB934_28425"/>
<dbReference type="RefSeq" id="WP_099513384.1">
    <property type="nucleotide sequence ID" value="NZ_CP016617.1"/>
</dbReference>
<feature type="transmembrane region" description="Helical" evidence="8">
    <location>
        <begin position="410"/>
        <end position="430"/>
    </location>
</feature>
<evidence type="ECO:0000256" key="2">
    <source>
        <dbReference type="ARBA" id="ARBA00022475"/>
    </source>
</evidence>
<dbReference type="OrthoDB" id="8114194at2"/>
<keyword evidence="4 8" id="KW-1133">Transmembrane helix</keyword>
<dbReference type="Pfam" id="PF02706">
    <property type="entry name" value="Wzz"/>
    <property type="match status" value="1"/>
</dbReference>
<keyword evidence="3 8" id="KW-0812">Transmembrane</keyword>
<reference evidence="10" key="1">
    <citation type="submission" date="2016-07" db="EMBL/GenBank/DDBJ databases">
        <title>Microvirga ossetica sp. nov. a new species of rhizobia isolated from root nodules of the legume species Vicia alpestris Steven originated from North Ossetia region in the Caucasus.</title>
        <authorList>
            <person name="Safronova V.I."/>
            <person name="Kuznetsova I.G."/>
            <person name="Sazanova A.L."/>
            <person name="Belimov A."/>
            <person name="Andronov E."/>
            <person name="Osledkin Y.S."/>
            <person name="Onishchuk O.P."/>
            <person name="Kurchak O.N."/>
            <person name="Shaposhnikov A.I."/>
            <person name="Willems A."/>
            <person name="Tikhonovich I.A."/>
        </authorList>
    </citation>
    <scope>NUCLEOTIDE SEQUENCE [LARGE SCALE GENOMIC DNA]</scope>
    <source>
        <strain evidence="10">V5/3M</strain>
        <plasmid evidence="10">unnamed1</plasmid>
    </source>
</reference>
<feature type="region of interest" description="Disordered" evidence="7">
    <location>
        <begin position="466"/>
        <end position="511"/>
    </location>
</feature>
<accession>A0A1B2EQM9</accession>
<dbReference type="GO" id="GO:0005886">
    <property type="term" value="C:plasma membrane"/>
    <property type="evidence" value="ECO:0007669"/>
    <property type="project" value="UniProtKB-SubCell"/>
</dbReference>
<dbReference type="InterPro" id="IPR050445">
    <property type="entry name" value="Bact_polysacc_biosynth/exp"/>
</dbReference>
<evidence type="ECO:0000256" key="8">
    <source>
        <dbReference type="SAM" id="Phobius"/>
    </source>
</evidence>
<feature type="domain" description="Polysaccharide chain length determinant N-terminal" evidence="9">
    <location>
        <begin position="5"/>
        <end position="55"/>
    </location>
</feature>
<organism evidence="10">
    <name type="scientific">Microvirga ossetica</name>
    <dbReference type="NCBI Taxonomy" id="1882682"/>
    <lineage>
        <taxon>Bacteria</taxon>
        <taxon>Pseudomonadati</taxon>
        <taxon>Pseudomonadota</taxon>
        <taxon>Alphaproteobacteria</taxon>
        <taxon>Hyphomicrobiales</taxon>
        <taxon>Methylobacteriaceae</taxon>
        <taxon>Microvirga</taxon>
    </lineage>
</organism>
<evidence type="ECO:0000259" key="9">
    <source>
        <dbReference type="Pfam" id="PF02706"/>
    </source>
</evidence>
<dbReference type="AlphaFoldDB" id="A0A1B2EQM9"/>
<feature type="transmembrane region" description="Helical" evidence="8">
    <location>
        <begin position="17"/>
        <end position="39"/>
    </location>
</feature>
<name>A0A1B2EQM9_9HYPH</name>
<sequence>MNIADLRFYISIFRRRLPYFAIIVAFTTAIGIAVAYFLAPVYRADATILVESPQIPNELARSTIPEEIVKQLLRIKMQVMSRDNLYTLANRLGLYHDNPELSSDEIAQDMRSNISVDPVHLDNSSKGTFGLSISFSSPDPALAANLVNQLVEMIIRKNVSLRTDQAGDTLHFFQQEVQRHADRLQEIESKIVDFKKSHENTLPENAAFRQSQQTSLQERLSQIAREAAALRDEDLRTAQMALLGPSSPTLKQQTLEQFRRVLIDKRAIYSETSPAIVAIMSQIASLEKEIDSDRARAGEGEASKNRPPEVDLRLAEISRKLALILQEKEAIQKRLEELNDSVTKAPVTETELRALEREYQNTQSQYGAATARLAEALIGQQIEARSKGERLSVLEQAMPPRRPIEQNRRMIAAGGLALGVGLGAALIVLLELLSNVIRRPTDLVAKLEIEPLATIPFIVGGDRAPLTGLTNQRQSTKTTPLRNQPSPQRAQAHTGSGPRNVALMGKIQKEH</sequence>
<feature type="coiled-coil region" evidence="6">
    <location>
        <begin position="314"/>
        <end position="372"/>
    </location>
</feature>
<evidence type="ECO:0000256" key="3">
    <source>
        <dbReference type="ARBA" id="ARBA00022692"/>
    </source>
</evidence>
<keyword evidence="5 8" id="KW-0472">Membrane</keyword>
<geneLocation type="plasmid" evidence="10">
    <name>unnamed1</name>
</geneLocation>
<dbReference type="PANTHER" id="PTHR32309:SF13">
    <property type="entry name" value="FERRIC ENTEROBACTIN TRANSPORT PROTEIN FEPE"/>
    <property type="match status" value="1"/>
</dbReference>
<proteinExistence type="predicted"/>
<evidence type="ECO:0000256" key="4">
    <source>
        <dbReference type="ARBA" id="ARBA00022989"/>
    </source>
</evidence>
<evidence type="ECO:0000256" key="7">
    <source>
        <dbReference type="SAM" id="MobiDB-lite"/>
    </source>
</evidence>
<feature type="compositionally biased region" description="Polar residues" evidence="7">
    <location>
        <begin position="468"/>
        <end position="494"/>
    </location>
</feature>
<feature type="coiled-coil region" evidence="6">
    <location>
        <begin position="170"/>
        <end position="233"/>
    </location>
</feature>
<dbReference type="EMBL" id="CP016617">
    <property type="protein sequence ID" value="ANY82260.1"/>
    <property type="molecule type" value="Genomic_DNA"/>
</dbReference>
<keyword evidence="2" id="KW-1003">Cell membrane</keyword>
<dbReference type="GO" id="GO:0004713">
    <property type="term" value="F:protein tyrosine kinase activity"/>
    <property type="evidence" value="ECO:0007669"/>
    <property type="project" value="TreeGrafter"/>
</dbReference>
<gene>
    <name evidence="10" type="ORF">BB934_28425</name>
</gene>
<comment type="subcellular location">
    <subcellularLocation>
        <location evidence="1">Cell membrane</location>
        <topology evidence="1">Multi-pass membrane protein</topology>
    </subcellularLocation>
</comment>
<protein>
    <recommendedName>
        <fullName evidence="9">Polysaccharide chain length determinant N-terminal domain-containing protein</fullName>
    </recommendedName>
</protein>
<evidence type="ECO:0000256" key="6">
    <source>
        <dbReference type="SAM" id="Coils"/>
    </source>
</evidence>
<keyword evidence="10" id="KW-0614">Plasmid</keyword>
<keyword evidence="6" id="KW-0175">Coiled coil</keyword>
<evidence type="ECO:0000256" key="5">
    <source>
        <dbReference type="ARBA" id="ARBA00023136"/>
    </source>
</evidence>
<dbReference type="PANTHER" id="PTHR32309">
    <property type="entry name" value="TYROSINE-PROTEIN KINASE"/>
    <property type="match status" value="1"/>
</dbReference>
<evidence type="ECO:0000256" key="1">
    <source>
        <dbReference type="ARBA" id="ARBA00004651"/>
    </source>
</evidence>
<evidence type="ECO:0000313" key="10">
    <source>
        <dbReference type="EMBL" id="ANY82260.1"/>
    </source>
</evidence>
<dbReference type="InterPro" id="IPR003856">
    <property type="entry name" value="LPS_length_determ_N"/>
</dbReference>